<dbReference type="Proteomes" id="UP000054350">
    <property type="component" value="Unassembled WGS sequence"/>
</dbReference>
<dbReference type="OrthoDB" id="16547at2759"/>
<dbReference type="EMBL" id="GG745340">
    <property type="protein sequence ID" value="KNE62607.1"/>
    <property type="molecule type" value="Genomic_DNA"/>
</dbReference>
<dbReference type="PANTHER" id="PTHR33594:SF1">
    <property type="entry name" value="HD_PDEASE DOMAIN-CONTAINING PROTEIN"/>
    <property type="match status" value="1"/>
</dbReference>
<keyword evidence="3" id="KW-1185">Reference proteome</keyword>
<dbReference type="VEuPathDB" id="FungiDB:AMAG_07810"/>
<reference evidence="2 3" key="1">
    <citation type="submission" date="2009-11" db="EMBL/GenBank/DDBJ databases">
        <title>Annotation of Allomyces macrogynus ATCC 38327.</title>
        <authorList>
            <consortium name="The Broad Institute Genome Sequencing Platform"/>
            <person name="Russ C."/>
            <person name="Cuomo C."/>
            <person name="Burger G."/>
            <person name="Gray M.W."/>
            <person name="Holland P.W.H."/>
            <person name="King N."/>
            <person name="Lang F.B.F."/>
            <person name="Roger A.J."/>
            <person name="Ruiz-Trillo I."/>
            <person name="Young S.K."/>
            <person name="Zeng Q."/>
            <person name="Gargeya S."/>
            <person name="Fitzgerald M."/>
            <person name="Haas B."/>
            <person name="Abouelleil A."/>
            <person name="Alvarado L."/>
            <person name="Arachchi H.M."/>
            <person name="Berlin A."/>
            <person name="Chapman S.B."/>
            <person name="Gearin G."/>
            <person name="Goldberg J."/>
            <person name="Griggs A."/>
            <person name="Gujja S."/>
            <person name="Hansen M."/>
            <person name="Heiman D."/>
            <person name="Howarth C."/>
            <person name="Larimer J."/>
            <person name="Lui A."/>
            <person name="MacDonald P.J.P."/>
            <person name="McCowen C."/>
            <person name="Montmayeur A."/>
            <person name="Murphy C."/>
            <person name="Neiman D."/>
            <person name="Pearson M."/>
            <person name="Priest M."/>
            <person name="Roberts A."/>
            <person name="Saif S."/>
            <person name="Shea T."/>
            <person name="Sisk P."/>
            <person name="Stolte C."/>
            <person name="Sykes S."/>
            <person name="Wortman J."/>
            <person name="Nusbaum C."/>
            <person name="Birren B."/>
        </authorList>
    </citation>
    <scope>NUCLEOTIDE SEQUENCE [LARGE SCALE GENOMIC DNA]</scope>
    <source>
        <strain evidence="2 3">ATCC 38327</strain>
    </source>
</reference>
<reference evidence="3" key="2">
    <citation type="submission" date="2009-11" db="EMBL/GenBank/DDBJ databases">
        <title>The Genome Sequence of Allomyces macrogynus strain ATCC 38327.</title>
        <authorList>
            <consortium name="The Broad Institute Genome Sequencing Platform"/>
            <person name="Russ C."/>
            <person name="Cuomo C."/>
            <person name="Shea T."/>
            <person name="Young S.K."/>
            <person name="Zeng Q."/>
            <person name="Koehrsen M."/>
            <person name="Haas B."/>
            <person name="Borodovsky M."/>
            <person name="Guigo R."/>
            <person name="Alvarado L."/>
            <person name="Berlin A."/>
            <person name="Borenstein D."/>
            <person name="Chen Z."/>
            <person name="Engels R."/>
            <person name="Freedman E."/>
            <person name="Gellesch M."/>
            <person name="Goldberg J."/>
            <person name="Griggs A."/>
            <person name="Gujja S."/>
            <person name="Heiman D."/>
            <person name="Hepburn T."/>
            <person name="Howarth C."/>
            <person name="Jen D."/>
            <person name="Larson L."/>
            <person name="Lewis B."/>
            <person name="Mehta T."/>
            <person name="Park D."/>
            <person name="Pearson M."/>
            <person name="Roberts A."/>
            <person name="Saif S."/>
            <person name="Shenoy N."/>
            <person name="Sisk P."/>
            <person name="Stolte C."/>
            <person name="Sykes S."/>
            <person name="Walk T."/>
            <person name="White J."/>
            <person name="Yandava C."/>
            <person name="Burger G."/>
            <person name="Gray M.W."/>
            <person name="Holland P.W.H."/>
            <person name="King N."/>
            <person name="Lang F.B.F."/>
            <person name="Roger A.J."/>
            <person name="Ruiz-Trillo I."/>
            <person name="Lander E."/>
            <person name="Nusbaum C."/>
        </authorList>
    </citation>
    <scope>NUCLEOTIDE SEQUENCE [LARGE SCALE GENOMIC DNA]</scope>
    <source>
        <strain evidence="3">ATCC 38327</strain>
    </source>
</reference>
<dbReference type="PANTHER" id="PTHR33594">
    <property type="entry name" value="SUPERFAMILY HYDROLASE, PUTATIVE (AFU_ORTHOLOGUE AFUA_1G03035)-RELATED"/>
    <property type="match status" value="1"/>
</dbReference>
<dbReference type="eggNOG" id="ENOG502QSR7">
    <property type="taxonomic scope" value="Eukaryota"/>
</dbReference>
<dbReference type="InterPro" id="IPR003607">
    <property type="entry name" value="HD/PDEase_dom"/>
</dbReference>
<gene>
    <name evidence="2" type="ORF">AMAG_07810</name>
</gene>
<proteinExistence type="predicted"/>
<dbReference type="Pfam" id="PF01966">
    <property type="entry name" value="HD"/>
    <property type="match status" value="1"/>
</dbReference>
<evidence type="ECO:0000313" key="3">
    <source>
        <dbReference type="Proteomes" id="UP000054350"/>
    </source>
</evidence>
<dbReference type="GO" id="GO:0016787">
    <property type="term" value="F:hydrolase activity"/>
    <property type="evidence" value="ECO:0007669"/>
    <property type="project" value="UniProtKB-KW"/>
</dbReference>
<dbReference type="SUPFAM" id="SSF109604">
    <property type="entry name" value="HD-domain/PDEase-like"/>
    <property type="match status" value="1"/>
</dbReference>
<dbReference type="Gene3D" id="1.10.3210.50">
    <property type="match status" value="1"/>
</dbReference>
<dbReference type="OMA" id="HDPSHDY"/>
<feature type="domain" description="HD/PDEase" evidence="1">
    <location>
        <begin position="47"/>
        <end position="180"/>
    </location>
</feature>
<evidence type="ECO:0000313" key="2">
    <source>
        <dbReference type="EMBL" id="KNE62607.1"/>
    </source>
</evidence>
<dbReference type="SMART" id="SM00471">
    <property type="entry name" value="HDc"/>
    <property type="match status" value="1"/>
</dbReference>
<dbReference type="AlphaFoldDB" id="A0A0L0SJE0"/>
<accession>A0A0L0SJE0</accession>
<protein>
    <submittedName>
        <fullName evidence="2">Metal-dependent phosphohydrolase</fullName>
    </submittedName>
</protein>
<dbReference type="STRING" id="578462.A0A0L0SJE0"/>
<name>A0A0L0SJE0_ALLM3</name>
<organism evidence="2 3">
    <name type="scientific">Allomyces macrogynus (strain ATCC 38327)</name>
    <name type="common">Allomyces javanicus var. macrogynus</name>
    <dbReference type="NCBI Taxonomy" id="578462"/>
    <lineage>
        <taxon>Eukaryota</taxon>
        <taxon>Fungi</taxon>
        <taxon>Fungi incertae sedis</taxon>
        <taxon>Blastocladiomycota</taxon>
        <taxon>Blastocladiomycetes</taxon>
        <taxon>Blastocladiales</taxon>
        <taxon>Blastocladiaceae</taxon>
        <taxon>Allomyces</taxon>
    </lineage>
</organism>
<evidence type="ECO:0000259" key="1">
    <source>
        <dbReference type="SMART" id="SM00471"/>
    </source>
</evidence>
<sequence>MTSKNTTTTATVDSTTSLLGIPLPAGMSPKLAADVLEFVEAKMGGNDGSHDVEHVLRVTRTALRIALAERAAGRAPNVDLATVVVVALLHDVTDTKYTADPTEANRGITTILVDKHQYTPSQVAHILQLIERISFRKEQATRAAAAAAGLPTPTIPVEVQAVQDADRLDAIGAIGIARCFTFGGTRHRALYQSVVSTDHDDLMRRTAVEGSEVGSEASLYHFYEKLFKLKGLMKTETGRAMAERRHQVMADFVSEFWREVHLDGDDLPLTE</sequence>
<dbReference type="InterPro" id="IPR006674">
    <property type="entry name" value="HD_domain"/>
</dbReference>
<dbReference type="CDD" id="cd00077">
    <property type="entry name" value="HDc"/>
    <property type="match status" value="1"/>
</dbReference>
<keyword evidence="2" id="KW-0378">Hydrolase</keyword>